<evidence type="ECO:0000256" key="1">
    <source>
        <dbReference type="ARBA" id="ARBA00023015"/>
    </source>
</evidence>
<sequence length="329" mass="38905">MKFYTIFIVKKSFTNRFRAVYDIRNERVYKSGPDGRKRERRELVFYDDIRLEHELNFVKKIGTLTEHELHVHAALEISVLLENDANYHLIDREYHGRPGDVFVFRPFEPHWNLARETGRPMKWTMVLFAPSIVRSIPDGYKLLTPFYAADKFAPLIKGHTSYAQSIHRAAKEAVEEEERQLPGWRAKQLVCFIDILVQIFRCYTEAQQDQSLHKRQADHGIIQVIEYMLSHFSEDIDMCEMIAMSNLRKTMFFRTFKEITRLSPNEFISRLRLQSAIHLLDHTDKSITDIAFECGFHSLSYFNKHFKQFRGVSPREHRSLSRSSGRLRS</sequence>
<keyword evidence="3" id="KW-0010">Activator</keyword>
<dbReference type="InterPro" id="IPR020449">
    <property type="entry name" value="Tscrpt_reg_AraC-type_HTH"/>
</dbReference>
<keyword evidence="2" id="KW-0238">DNA-binding</keyword>
<keyword evidence="1" id="KW-0805">Transcription regulation</keyword>
<evidence type="ECO:0000313" key="7">
    <source>
        <dbReference type="Proteomes" id="UP000295636"/>
    </source>
</evidence>
<dbReference type="Proteomes" id="UP000295636">
    <property type="component" value="Unassembled WGS sequence"/>
</dbReference>
<dbReference type="SUPFAM" id="SSF46689">
    <property type="entry name" value="Homeodomain-like"/>
    <property type="match status" value="1"/>
</dbReference>
<dbReference type="InterPro" id="IPR009057">
    <property type="entry name" value="Homeodomain-like_sf"/>
</dbReference>
<dbReference type="PANTHER" id="PTHR46796">
    <property type="entry name" value="HTH-TYPE TRANSCRIPTIONAL ACTIVATOR RHAS-RELATED"/>
    <property type="match status" value="1"/>
</dbReference>
<comment type="caution">
    <text evidence="6">The sequence shown here is derived from an EMBL/GenBank/DDBJ whole genome shotgun (WGS) entry which is preliminary data.</text>
</comment>
<dbReference type="SUPFAM" id="SSF51215">
    <property type="entry name" value="Regulatory protein AraC"/>
    <property type="match status" value="1"/>
</dbReference>
<dbReference type="EMBL" id="SMRT01000003">
    <property type="protein sequence ID" value="TDF98813.1"/>
    <property type="molecule type" value="Genomic_DNA"/>
</dbReference>
<dbReference type="Pfam" id="PF12833">
    <property type="entry name" value="HTH_18"/>
    <property type="match status" value="1"/>
</dbReference>
<dbReference type="Pfam" id="PF02311">
    <property type="entry name" value="AraC_binding"/>
    <property type="match status" value="1"/>
</dbReference>
<feature type="domain" description="HTH araC/xylS-type" evidence="5">
    <location>
        <begin position="222"/>
        <end position="320"/>
    </location>
</feature>
<evidence type="ECO:0000259" key="5">
    <source>
        <dbReference type="PROSITE" id="PS01124"/>
    </source>
</evidence>
<proteinExistence type="predicted"/>
<protein>
    <submittedName>
        <fullName evidence="6">AraC family transcriptional regulator</fullName>
    </submittedName>
</protein>
<name>A0A4R5KSH6_9BACL</name>
<dbReference type="GO" id="GO:0043565">
    <property type="term" value="F:sequence-specific DNA binding"/>
    <property type="evidence" value="ECO:0007669"/>
    <property type="project" value="InterPro"/>
</dbReference>
<dbReference type="AlphaFoldDB" id="A0A4R5KSH6"/>
<dbReference type="InterPro" id="IPR037923">
    <property type="entry name" value="HTH-like"/>
</dbReference>
<dbReference type="InterPro" id="IPR018060">
    <property type="entry name" value="HTH_AraC"/>
</dbReference>
<dbReference type="OrthoDB" id="2552966at2"/>
<dbReference type="InterPro" id="IPR003313">
    <property type="entry name" value="AraC-bd"/>
</dbReference>
<dbReference type="PROSITE" id="PS00041">
    <property type="entry name" value="HTH_ARAC_FAMILY_1"/>
    <property type="match status" value="1"/>
</dbReference>
<evidence type="ECO:0000256" key="3">
    <source>
        <dbReference type="ARBA" id="ARBA00023159"/>
    </source>
</evidence>
<gene>
    <name evidence="6" type="ORF">E1757_09855</name>
</gene>
<reference evidence="6 7" key="1">
    <citation type="submission" date="2019-03" db="EMBL/GenBank/DDBJ databases">
        <title>This is whole genome sequence of Paenibacillus sp MS74 strain.</title>
        <authorList>
            <person name="Trinh H.N."/>
        </authorList>
    </citation>
    <scope>NUCLEOTIDE SEQUENCE [LARGE SCALE GENOMIC DNA]</scope>
    <source>
        <strain evidence="6 7">MS74</strain>
    </source>
</reference>
<keyword evidence="7" id="KW-1185">Reference proteome</keyword>
<dbReference type="InterPro" id="IPR014710">
    <property type="entry name" value="RmlC-like_jellyroll"/>
</dbReference>
<accession>A0A4R5KSH6</accession>
<dbReference type="GO" id="GO:0003700">
    <property type="term" value="F:DNA-binding transcription factor activity"/>
    <property type="evidence" value="ECO:0007669"/>
    <property type="project" value="InterPro"/>
</dbReference>
<dbReference type="Gene3D" id="1.10.10.60">
    <property type="entry name" value="Homeodomain-like"/>
    <property type="match status" value="2"/>
</dbReference>
<dbReference type="Gene3D" id="2.60.120.10">
    <property type="entry name" value="Jelly Rolls"/>
    <property type="match status" value="1"/>
</dbReference>
<organism evidence="6 7">
    <name type="scientific">Paenibacillus piri</name>
    <dbReference type="NCBI Taxonomy" id="2547395"/>
    <lineage>
        <taxon>Bacteria</taxon>
        <taxon>Bacillati</taxon>
        <taxon>Bacillota</taxon>
        <taxon>Bacilli</taxon>
        <taxon>Bacillales</taxon>
        <taxon>Paenibacillaceae</taxon>
        <taxon>Paenibacillus</taxon>
    </lineage>
</organism>
<dbReference type="SMART" id="SM00342">
    <property type="entry name" value="HTH_ARAC"/>
    <property type="match status" value="1"/>
</dbReference>
<keyword evidence="4" id="KW-0804">Transcription</keyword>
<evidence type="ECO:0000256" key="2">
    <source>
        <dbReference type="ARBA" id="ARBA00023125"/>
    </source>
</evidence>
<dbReference type="InterPro" id="IPR050204">
    <property type="entry name" value="AraC_XylS_family_regulators"/>
</dbReference>
<dbReference type="PRINTS" id="PR00032">
    <property type="entry name" value="HTHARAC"/>
</dbReference>
<evidence type="ECO:0000313" key="6">
    <source>
        <dbReference type="EMBL" id="TDF98813.1"/>
    </source>
</evidence>
<dbReference type="InterPro" id="IPR018062">
    <property type="entry name" value="HTH_AraC-typ_CS"/>
</dbReference>
<dbReference type="PROSITE" id="PS01124">
    <property type="entry name" value="HTH_ARAC_FAMILY_2"/>
    <property type="match status" value="1"/>
</dbReference>
<evidence type="ECO:0000256" key="4">
    <source>
        <dbReference type="ARBA" id="ARBA00023163"/>
    </source>
</evidence>